<accession>A0A176W5C0</accession>
<evidence type="ECO:0000256" key="1">
    <source>
        <dbReference type="ARBA" id="ARBA00004123"/>
    </source>
</evidence>
<evidence type="ECO:0000256" key="5">
    <source>
        <dbReference type="ARBA" id="ARBA00023242"/>
    </source>
</evidence>
<dbReference type="GO" id="GO:0031515">
    <property type="term" value="C:tRNA (m1A) methyltransferase complex"/>
    <property type="evidence" value="ECO:0007669"/>
    <property type="project" value="InterPro"/>
</dbReference>
<evidence type="ECO:0000256" key="6">
    <source>
        <dbReference type="ARBA" id="ARBA00032319"/>
    </source>
</evidence>
<dbReference type="GO" id="GO:0005634">
    <property type="term" value="C:nucleus"/>
    <property type="evidence" value="ECO:0007669"/>
    <property type="project" value="UniProtKB-SubCell"/>
</dbReference>
<dbReference type="PANTHER" id="PTHR12945:SF0">
    <property type="entry name" value="TRNA (ADENINE(58)-N(1))-METHYLTRANSFERASE NON-CATALYTIC SUBUNIT TRM6"/>
    <property type="match status" value="1"/>
</dbReference>
<reference evidence="8" key="1">
    <citation type="submission" date="2016-03" db="EMBL/GenBank/DDBJ databases">
        <title>Mechanisms controlling the formation of the plant cell surface in tip-growing cells are functionally conserved among land plants.</title>
        <authorList>
            <person name="Honkanen S."/>
            <person name="Jones V.A."/>
            <person name="Morieri G."/>
            <person name="Champion C."/>
            <person name="Hetherington A.J."/>
            <person name="Kelly S."/>
            <person name="Saint-Marcoux D."/>
            <person name="Proust H."/>
            <person name="Prescott H."/>
            <person name="Dolan L."/>
        </authorList>
    </citation>
    <scope>NUCLEOTIDE SEQUENCE [LARGE SCALE GENOMIC DNA]</scope>
    <source>
        <tissue evidence="8">Whole gametophyte</tissue>
    </source>
</reference>
<dbReference type="GO" id="GO:0030488">
    <property type="term" value="P:tRNA methylation"/>
    <property type="evidence" value="ECO:0007669"/>
    <property type="project" value="InterPro"/>
</dbReference>
<dbReference type="InterPro" id="IPR017423">
    <property type="entry name" value="TRM6"/>
</dbReference>
<feature type="region of interest" description="Disordered" evidence="7">
    <location>
        <begin position="364"/>
        <end position="460"/>
    </location>
</feature>
<feature type="compositionally biased region" description="Polar residues" evidence="7">
    <location>
        <begin position="379"/>
        <end position="390"/>
    </location>
</feature>
<keyword evidence="9" id="KW-1185">Reference proteome</keyword>
<dbReference type="AlphaFoldDB" id="A0A176W5C0"/>
<evidence type="ECO:0000256" key="3">
    <source>
        <dbReference type="ARBA" id="ARBA00021704"/>
    </source>
</evidence>
<dbReference type="EMBL" id="LVLJ01001744">
    <property type="protein sequence ID" value="OAE28227.1"/>
    <property type="molecule type" value="Genomic_DNA"/>
</dbReference>
<dbReference type="Pfam" id="PF04189">
    <property type="entry name" value="Gcd10p"/>
    <property type="match status" value="1"/>
</dbReference>
<sequence length="569" mass="62304">MSMTNKSSIQSCAEFGSSVLLDINDGDRMTFARLHSTSTLKIGNTKCTLEALVGQPFGAVFEMQSERNSSKLVRMPNPENVKKLVNYAPTYANSNQHSARSDLVNWITDVNGRNEKRQQIETDQDSEDVKDRDNRALVDDNKAQTLSSDDIDRMKRDGASGKEIIDALVANSASFETKTAFSQEKYMKKKQKKYAPRVLLRRPSARSICEAYFVKDPRKIGFCRMDTLALMMSLANVGPNSDILVLESLGGLITAAVTERLGGHGSICSTYYTTKRPPIDMVRLLNLDDATALSVLRAPLEKLVAARQSALRSKDQNGVGVAEREALAQALSTLEEPKNSTIGQNATDAVVNDSPSMAVEALSTETPVTESMDVDKETTNIISPAQNTTDGVVEDSQIKDMEAPSTEMSVKQNMDLDQKTSHSLPAEDREEDACELGDKEANPTAVGEGKASKGPRPGNEATSADIFKWANQGFSSLLVAAPELDAWTVVKQLIPLLSSSSPFVIYSPYQQPLAECMFQLQKNNMAIALQLTEPWCREYQVLPLRSHPHMQMSATGGFTLSGIRITNCV</sequence>
<evidence type="ECO:0000256" key="4">
    <source>
        <dbReference type="ARBA" id="ARBA00022694"/>
    </source>
</evidence>
<protein>
    <recommendedName>
        <fullName evidence="3">tRNA (adenine(58)-N(1))-methyltransferase non-catalytic subunit TRM6</fullName>
    </recommendedName>
    <alternativeName>
        <fullName evidence="6">tRNA(m1A58)-methyltransferase subunit TRM6</fullName>
    </alternativeName>
</protein>
<gene>
    <name evidence="8" type="ORF">AXG93_4492s1180</name>
</gene>
<proteinExistence type="inferred from homology"/>
<keyword evidence="4" id="KW-0819">tRNA processing</keyword>
<dbReference type="PANTHER" id="PTHR12945">
    <property type="entry name" value="TRANSLATION INITIATION FACTOR EIF3-RELATED"/>
    <property type="match status" value="1"/>
</dbReference>
<dbReference type="Proteomes" id="UP000077202">
    <property type="component" value="Unassembled WGS sequence"/>
</dbReference>
<evidence type="ECO:0000256" key="2">
    <source>
        <dbReference type="ARBA" id="ARBA00008320"/>
    </source>
</evidence>
<keyword evidence="5" id="KW-0539">Nucleus</keyword>
<evidence type="ECO:0000256" key="7">
    <source>
        <dbReference type="SAM" id="MobiDB-lite"/>
    </source>
</evidence>
<evidence type="ECO:0000313" key="8">
    <source>
        <dbReference type="EMBL" id="OAE28227.1"/>
    </source>
</evidence>
<organism evidence="8 9">
    <name type="scientific">Marchantia polymorpha subsp. ruderalis</name>
    <dbReference type="NCBI Taxonomy" id="1480154"/>
    <lineage>
        <taxon>Eukaryota</taxon>
        <taxon>Viridiplantae</taxon>
        <taxon>Streptophyta</taxon>
        <taxon>Embryophyta</taxon>
        <taxon>Marchantiophyta</taxon>
        <taxon>Marchantiopsida</taxon>
        <taxon>Marchantiidae</taxon>
        <taxon>Marchantiales</taxon>
        <taxon>Marchantiaceae</taxon>
        <taxon>Marchantia</taxon>
    </lineage>
</organism>
<evidence type="ECO:0000313" key="9">
    <source>
        <dbReference type="Proteomes" id="UP000077202"/>
    </source>
</evidence>
<comment type="caution">
    <text evidence="8">The sequence shown here is derived from an EMBL/GenBank/DDBJ whole genome shotgun (WGS) entry which is preliminary data.</text>
</comment>
<name>A0A176W5C0_MARPO</name>
<comment type="subcellular location">
    <subcellularLocation>
        <location evidence="1">Nucleus</location>
    </subcellularLocation>
</comment>
<comment type="similarity">
    <text evidence="2">Belongs to the TRM6/GCD10 family.</text>
</comment>